<dbReference type="Pfam" id="PF20469">
    <property type="entry name" value="OLD-like_TOPRIM"/>
    <property type="match status" value="1"/>
</dbReference>
<evidence type="ECO:0000256" key="1">
    <source>
        <dbReference type="SAM" id="MobiDB-lite"/>
    </source>
</evidence>
<feature type="compositionally biased region" description="Basic and acidic residues" evidence="1">
    <location>
        <begin position="546"/>
        <end position="557"/>
    </location>
</feature>
<evidence type="ECO:0000259" key="2">
    <source>
        <dbReference type="Pfam" id="PF20469"/>
    </source>
</evidence>
<feature type="region of interest" description="Disordered" evidence="1">
    <location>
        <begin position="546"/>
        <end position="574"/>
    </location>
</feature>
<dbReference type="InterPro" id="IPR051396">
    <property type="entry name" value="Bact_Antivir_Def_Nuclease"/>
</dbReference>
<dbReference type="Gene3D" id="3.40.50.300">
    <property type="entry name" value="P-loop containing nucleotide triphosphate hydrolases"/>
    <property type="match status" value="1"/>
</dbReference>
<feature type="compositionally biased region" description="Basic residues" evidence="1">
    <location>
        <begin position="558"/>
        <end position="574"/>
    </location>
</feature>
<dbReference type="PANTHER" id="PTHR43581:SF4">
    <property type="entry name" value="ATP_GTP PHOSPHATASE"/>
    <property type="match status" value="1"/>
</dbReference>
<proteinExistence type="predicted"/>
<dbReference type="InterPro" id="IPR027417">
    <property type="entry name" value="P-loop_NTPase"/>
</dbReference>
<reference evidence="3 4" key="1">
    <citation type="submission" date="2021-02" db="EMBL/GenBank/DDBJ databases">
        <title>Niveibacterium changnyeongensis HC41.</title>
        <authorList>
            <person name="Kang M."/>
        </authorList>
    </citation>
    <scope>NUCLEOTIDE SEQUENCE [LARGE SCALE GENOMIC DNA]</scope>
    <source>
        <strain evidence="3 4">HC41</strain>
    </source>
</reference>
<dbReference type="InterPro" id="IPR034139">
    <property type="entry name" value="TOPRIM_OLD"/>
</dbReference>
<dbReference type="RefSeq" id="WP_206253464.1">
    <property type="nucleotide sequence ID" value="NZ_CP071060.1"/>
</dbReference>
<protein>
    <submittedName>
        <fullName evidence="3">DUF2813 domain-containing protein</fullName>
    </submittedName>
</protein>
<dbReference type="EMBL" id="CP071060">
    <property type="protein sequence ID" value="QSI75667.1"/>
    <property type="molecule type" value="Genomic_DNA"/>
</dbReference>
<evidence type="ECO:0000313" key="4">
    <source>
        <dbReference type="Proteomes" id="UP000663570"/>
    </source>
</evidence>
<dbReference type="InterPro" id="IPR022602">
    <property type="entry name" value="DUF2813"/>
</dbReference>
<keyword evidence="4" id="KW-1185">Reference proteome</keyword>
<evidence type="ECO:0000313" key="3">
    <source>
        <dbReference type="EMBL" id="QSI75667.1"/>
    </source>
</evidence>
<dbReference type="SUPFAM" id="SSF52540">
    <property type="entry name" value="P-loop containing nucleoside triphosphate hydrolases"/>
    <property type="match status" value="1"/>
</dbReference>
<feature type="domain" description="OLD protein-like TOPRIM" evidence="2">
    <location>
        <begin position="371"/>
        <end position="434"/>
    </location>
</feature>
<dbReference type="Pfam" id="PF11398">
    <property type="entry name" value="DUF2813"/>
    <property type="match status" value="1"/>
</dbReference>
<sequence>MWLSEIRIENFRVIGRVRIALNASTVLIGENDVGKTAILDALAAVLGPWPDGAPVFRDSDIHQTPSREAAHPAAIAIDLQFAEREPGEWESASCAPLRDAAGWVSRTCRGFSLGLRVHAVTLRQHWVVRSPQGAERAADAGLVSAVRRLCPLIQARSSRMLGVGAALAARANGSNELDRLALAVSHYWAALEAGASAASEHDLNAGYQAARQLLLRSVPGLGVEEGPSREHLAAVIGDLPPGEAPMRSVPVAGTASRKIAMLLIAAALVREGAGTFAPDSRPLLVIEDPEAHLHPMTLAALWSLLEPIRLQKVVTTQSGELLAAAPLGAQRRLVRHGGEVGAFQVDTSRFKPEELRKFGYHLRVRNGVASFARCWLLVEGETEFWVLSELARFLGYDFAQEGIACVEFAQCGLDPLIKMAQALRIQWHVLADGDRSGLAYGEAARRHLGSDPLAERLTLLHEKDIEHCFWSHGFDSVYRHAAGAPPTASGTPHKVIDRAIGRHSKPGLAFAILAEVAIRGPASIPPPLAGVIATCVRLARESPRRALVGERHAEPARHPNKAGKRHLHHRGPEA</sequence>
<name>A0ABX7M1L9_9RHOO</name>
<dbReference type="Proteomes" id="UP000663570">
    <property type="component" value="Chromosome"/>
</dbReference>
<organism evidence="3 4">
    <name type="scientific">Niveibacterium microcysteis</name>
    <dbReference type="NCBI Taxonomy" id="2811415"/>
    <lineage>
        <taxon>Bacteria</taxon>
        <taxon>Pseudomonadati</taxon>
        <taxon>Pseudomonadota</taxon>
        <taxon>Betaproteobacteria</taxon>
        <taxon>Rhodocyclales</taxon>
        <taxon>Rhodocyclaceae</taxon>
        <taxon>Niveibacterium</taxon>
    </lineage>
</organism>
<dbReference type="CDD" id="cd01026">
    <property type="entry name" value="TOPRIM_OLD"/>
    <property type="match status" value="1"/>
</dbReference>
<dbReference type="PANTHER" id="PTHR43581">
    <property type="entry name" value="ATP/GTP PHOSPHATASE"/>
    <property type="match status" value="1"/>
</dbReference>
<gene>
    <name evidence="3" type="ORF">JY500_14335</name>
</gene>
<accession>A0ABX7M1L9</accession>